<evidence type="ECO:0000313" key="12">
    <source>
        <dbReference type="Ensembl" id="ENSSPUP00000013185.1"/>
    </source>
</evidence>
<dbReference type="AlphaFoldDB" id="A0A8D0H2J0"/>
<evidence type="ECO:0000256" key="5">
    <source>
        <dbReference type="ARBA" id="ARBA00022692"/>
    </source>
</evidence>
<keyword evidence="6" id="KW-0029">Amino-acid transport</keyword>
<feature type="transmembrane region" description="Helical" evidence="10">
    <location>
        <begin position="61"/>
        <end position="83"/>
    </location>
</feature>
<dbReference type="PANTHER" id="PTHR22950:SF366">
    <property type="entry name" value="SODIUM-COUPLED NEUTRAL AMINO ACID TRANSPORTER 6-RELATED"/>
    <property type="match status" value="1"/>
</dbReference>
<feature type="domain" description="Amino acid transporter transmembrane" evidence="11">
    <location>
        <begin position="32"/>
        <end position="85"/>
    </location>
</feature>
<keyword evidence="13" id="KW-1185">Reference proteome</keyword>
<comment type="subcellular location">
    <subcellularLocation>
        <location evidence="1">Cell membrane</location>
        <topology evidence="1">Multi-pass membrane protein</topology>
    </subcellularLocation>
</comment>
<evidence type="ECO:0000256" key="10">
    <source>
        <dbReference type="SAM" id="Phobius"/>
    </source>
</evidence>
<dbReference type="PANTHER" id="PTHR22950">
    <property type="entry name" value="AMINO ACID TRANSPORTER"/>
    <property type="match status" value="1"/>
</dbReference>
<evidence type="ECO:0000256" key="2">
    <source>
        <dbReference type="ARBA" id="ARBA00008066"/>
    </source>
</evidence>
<reference evidence="12" key="2">
    <citation type="submission" date="2025-09" db="UniProtKB">
        <authorList>
            <consortium name="Ensembl"/>
        </authorList>
    </citation>
    <scope>IDENTIFICATION</scope>
</reference>
<comment type="similarity">
    <text evidence="2">Belongs to the amino acid/polyamine transporter 2 family.</text>
</comment>
<dbReference type="Proteomes" id="UP000694392">
    <property type="component" value="Unplaced"/>
</dbReference>
<reference evidence="12" key="1">
    <citation type="submission" date="2025-08" db="UniProtKB">
        <authorList>
            <consortium name="Ensembl"/>
        </authorList>
    </citation>
    <scope>IDENTIFICATION</scope>
</reference>
<evidence type="ECO:0000256" key="9">
    <source>
        <dbReference type="ARBA" id="ARBA00023157"/>
    </source>
</evidence>
<organism evidence="12 13">
    <name type="scientific">Sphenodon punctatus</name>
    <name type="common">Tuatara</name>
    <name type="synonym">Hatteria punctata</name>
    <dbReference type="NCBI Taxonomy" id="8508"/>
    <lineage>
        <taxon>Eukaryota</taxon>
        <taxon>Metazoa</taxon>
        <taxon>Chordata</taxon>
        <taxon>Craniata</taxon>
        <taxon>Vertebrata</taxon>
        <taxon>Euteleostomi</taxon>
        <taxon>Lepidosauria</taxon>
        <taxon>Sphenodontia</taxon>
        <taxon>Sphenodontidae</taxon>
        <taxon>Sphenodon</taxon>
    </lineage>
</organism>
<evidence type="ECO:0000313" key="13">
    <source>
        <dbReference type="Proteomes" id="UP000694392"/>
    </source>
</evidence>
<sequence length="96" mass="9942">MGECQLAFESDRSWSTVVPAGIPLNHGSVGVSFGFSVFNLMNAIMGSGILGLSYAMANTGIIGFTALLLIVASLAAYSVYLLLSMCIQTAPSLGPH</sequence>
<accession>A0A8D0H2J0</accession>
<name>A0A8D0H2J0_SPHPU</name>
<evidence type="ECO:0000256" key="1">
    <source>
        <dbReference type="ARBA" id="ARBA00004651"/>
    </source>
</evidence>
<evidence type="ECO:0000256" key="7">
    <source>
        <dbReference type="ARBA" id="ARBA00022989"/>
    </source>
</evidence>
<evidence type="ECO:0000256" key="4">
    <source>
        <dbReference type="ARBA" id="ARBA00022475"/>
    </source>
</evidence>
<dbReference type="Pfam" id="PF01490">
    <property type="entry name" value="Aa_trans"/>
    <property type="match status" value="1"/>
</dbReference>
<keyword evidence="4" id="KW-1003">Cell membrane</keyword>
<proteinExistence type="inferred from homology"/>
<dbReference type="InterPro" id="IPR013057">
    <property type="entry name" value="AA_transpt_TM"/>
</dbReference>
<keyword evidence="8 10" id="KW-0472">Membrane</keyword>
<keyword evidence="7 10" id="KW-1133">Transmembrane helix</keyword>
<keyword evidence="3" id="KW-0813">Transport</keyword>
<evidence type="ECO:0000256" key="3">
    <source>
        <dbReference type="ARBA" id="ARBA00022448"/>
    </source>
</evidence>
<protein>
    <submittedName>
        <fullName evidence="12">Solute carrier family 38 member 6</fullName>
    </submittedName>
</protein>
<dbReference type="GO" id="GO:0005886">
    <property type="term" value="C:plasma membrane"/>
    <property type="evidence" value="ECO:0007669"/>
    <property type="project" value="UniProtKB-SubCell"/>
</dbReference>
<keyword evidence="9" id="KW-1015">Disulfide bond</keyword>
<evidence type="ECO:0000256" key="6">
    <source>
        <dbReference type="ARBA" id="ARBA00022970"/>
    </source>
</evidence>
<feature type="transmembrane region" description="Helical" evidence="10">
    <location>
        <begin position="33"/>
        <end position="54"/>
    </location>
</feature>
<dbReference type="GO" id="GO:0015186">
    <property type="term" value="F:L-glutamine transmembrane transporter activity"/>
    <property type="evidence" value="ECO:0007669"/>
    <property type="project" value="TreeGrafter"/>
</dbReference>
<evidence type="ECO:0000256" key="8">
    <source>
        <dbReference type="ARBA" id="ARBA00023136"/>
    </source>
</evidence>
<keyword evidence="5 10" id="KW-0812">Transmembrane</keyword>
<evidence type="ECO:0000259" key="11">
    <source>
        <dbReference type="Pfam" id="PF01490"/>
    </source>
</evidence>
<gene>
    <name evidence="12" type="primary">SLC38A6</name>
</gene>
<dbReference type="Ensembl" id="ENSSPUT00000014060.1">
    <property type="protein sequence ID" value="ENSSPUP00000013185.1"/>
    <property type="gene ID" value="ENSSPUG00000010125.1"/>
</dbReference>
<dbReference type="GeneTree" id="ENSGT00940000156982"/>